<organism evidence="2 3">
    <name type="scientific">Sistotremastrum niveocremeum HHB9708</name>
    <dbReference type="NCBI Taxonomy" id="1314777"/>
    <lineage>
        <taxon>Eukaryota</taxon>
        <taxon>Fungi</taxon>
        <taxon>Dikarya</taxon>
        <taxon>Basidiomycota</taxon>
        <taxon>Agaricomycotina</taxon>
        <taxon>Agaricomycetes</taxon>
        <taxon>Sistotremastrales</taxon>
        <taxon>Sistotremastraceae</taxon>
        <taxon>Sertulicium</taxon>
        <taxon>Sertulicium niveocremeum</taxon>
    </lineage>
</organism>
<dbReference type="EMBL" id="KV419467">
    <property type="protein sequence ID" value="KZS86817.1"/>
    <property type="molecule type" value="Genomic_DNA"/>
</dbReference>
<gene>
    <name evidence="2" type="ORF">SISNIDRAFT_471486</name>
</gene>
<sequence>MVLAFGTTSGHRGDHVGPGRNRNAEEKEAARVKRDEWREFRRSRGCPPIYSKKQFTERMISARSWLIREEECQIAMNEERIEEVDASKIAIARNSIDRWNAGNIFRNGLGNCEECLSIGGIIDILHCIRSKRTRREGRPRDQRGTAKEKVPTIEIEIGSEDSFEKSFSERTISARSSEVRRNGVRLGGTRSRSRCHRSSSELGVAVHLVVIY</sequence>
<keyword evidence="3" id="KW-1185">Reference proteome</keyword>
<dbReference type="AlphaFoldDB" id="A0A164ML64"/>
<reference evidence="2 3" key="1">
    <citation type="journal article" date="2016" name="Mol. Biol. Evol.">
        <title>Comparative Genomics of Early-Diverging Mushroom-Forming Fungi Provides Insights into the Origins of Lignocellulose Decay Capabilities.</title>
        <authorList>
            <person name="Nagy L.G."/>
            <person name="Riley R."/>
            <person name="Tritt A."/>
            <person name="Adam C."/>
            <person name="Daum C."/>
            <person name="Floudas D."/>
            <person name="Sun H."/>
            <person name="Yadav J.S."/>
            <person name="Pangilinan J."/>
            <person name="Larsson K.H."/>
            <person name="Matsuura K."/>
            <person name="Barry K."/>
            <person name="Labutti K."/>
            <person name="Kuo R."/>
            <person name="Ohm R.A."/>
            <person name="Bhattacharya S.S."/>
            <person name="Shirouzu T."/>
            <person name="Yoshinaga Y."/>
            <person name="Martin F.M."/>
            <person name="Grigoriev I.V."/>
            <person name="Hibbett D.S."/>
        </authorList>
    </citation>
    <scope>NUCLEOTIDE SEQUENCE [LARGE SCALE GENOMIC DNA]</scope>
    <source>
        <strain evidence="2 3">HHB9708</strain>
    </source>
</reference>
<evidence type="ECO:0000313" key="2">
    <source>
        <dbReference type="EMBL" id="KZS86817.1"/>
    </source>
</evidence>
<feature type="compositionally biased region" description="Basic and acidic residues" evidence="1">
    <location>
        <begin position="11"/>
        <end position="28"/>
    </location>
</feature>
<feature type="region of interest" description="Disordered" evidence="1">
    <location>
        <begin position="1"/>
        <end position="28"/>
    </location>
</feature>
<protein>
    <submittedName>
        <fullName evidence="2">Uncharacterized protein</fullName>
    </submittedName>
</protein>
<dbReference type="Proteomes" id="UP000076722">
    <property type="component" value="Unassembled WGS sequence"/>
</dbReference>
<evidence type="ECO:0000313" key="3">
    <source>
        <dbReference type="Proteomes" id="UP000076722"/>
    </source>
</evidence>
<evidence type="ECO:0000256" key="1">
    <source>
        <dbReference type="SAM" id="MobiDB-lite"/>
    </source>
</evidence>
<proteinExistence type="predicted"/>
<name>A0A164ML64_9AGAM</name>
<accession>A0A164ML64</accession>
<feature type="compositionally biased region" description="Polar residues" evidence="1">
    <location>
        <begin position="1"/>
        <end position="10"/>
    </location>
</feature>